<comment type="caution">
    <text evidence="1">The sequence shown here is derived from an EMBL/GenBank/DDBJ whole genome shotgun (WGS) entry which is preliminary data.</text>
</comment>
<name>A0A8J8NA13_HALGN</name>
<proteinExistence type="predicted"/>
<evidence type="ECO:0000313" key="2">
    <source>
        <dbReference type="Proteomes" id="UP000785679"/>
    </source>
</evidence>
<dbReference type="Proteomes" id="UP000785679">
    <property type="component" value="Unassembled WGS sequence"/>
</dbReference>
<sequence length="118" mass="13351">MRELYSIPPCDKENLGYSEMEHGLHLSDSLRDLLLPETPWSEAQICLGHPESLPFDKVAALLRLAREVPHPTNSVLCLLLPLFQTYLSDRPLPRLHLAPRLHAQARCLHTHASEESAD</sequence>
<protein>
    <submittedName>
        <fullName evidence="1">Uncharacterized protein</fullName>
    </submittedName>
</protein>
<organism evidence="1 2">
    <name type="scientific">Halteria grandinella</name>
    <dbReference type="NCBI Taxonomy" id="5974"/>
    <lineage>
        <taxon>Eukaryota</taxon>
        <taxon>Sar</taxon>
        <taxon>Alveolata</taxon>
        <taxon>Ciliophora</taxon>
        <taxon>Intramacronucleata</taxon>
        <taxon>Spirotrichea</taxon>
        <taxon>Stichotrichia</taxon>
        <taxon>Sporadotrichida</taxon>
        <taxon>Halteriidae</taxon>
        <taxon>Halteria</taxon>
    </lineage>
</organism>
<accession>A0A8J8NA13</accession>
<gene>
    <name evidence="1" type="ORF">FGO68_gene2449</name>
</gene>
<dbReference type="EMBL" id="RRYP01030712">
    <property type="protein sequence ID" value="TNV71101.1"/>
    <property type="molecule type" value="Genomic_DNA"/>
</dbReference>
<reference evidence="1" key="1">
    <citation type="submission" date="2019-06" db="EMBL/GenBank/DDBJ databases">
        <authorList>
            <person name="Zheng W."/>
        </authorList>
    </citation>
    <scope>NUCLEOTIDE SEQUENCE</scope>
    <source>
        <strain evidence="1">QDHG01</strain>
    </source>
</reference>
<keyword evidence="2" id="KW-1185">Reference proteome</keyword>
<dbReference type="AlphaFoldDB" id="A0A8J8NA13"/>
<evidence type="ECO:0000313" key="1">
    <source>
        <dbReference type="EMBL" id="TNV71101.1"/>
    </source>
</evidence>